<dbReference type="InterPro" id="IPR001494">
    <property type="entry name" value="Importin-beta_N"/>
</dbReference>
<keyword evidence="4" id="KW-0813">Transport</keyword>
<dbReference type="PANTHER" id="PTHR10527">
    <property type="entry name" value="IMPORTIN BETA"/>
    <property type="match status" value="1"/>
</dbReference>
<gene>
    <name evidence="13" type="primary">kap95</name>
    <name evidence="13" type="ORF">SOMG_03310</name>
</gene>
<evidence type="ECO:0000256" key="2">
    <source>
        <dbReference type="ARBA" id="ARBA00004496"/>
    </source>
</evidence>
<protein>
    <recommendedName>
        <fullName evidence="9">Importin-95</fullName>
    </recommendedName>
    <alternativeName>
        <fullName evidence="10">Karyopherin-95</fullName>
    </alternativeName>
</protein>
<keyword evidence="6" id="KW-0677">Repeat</keyword>
<keyword evidence="13" id="KW-0675">Receptor</keyword>
<evidence type="ECO:0000256" key="6">
    <source>
        <dbReference type="ARBA" id="ARBA00022737"/>
    </source>
</evidence>
<dbReference type="EMBL" id="CP115612">
    <property type="protein sequence ID" value="WBW73957.1"/>
    <property type="molecule type" value="Genomic_DNA"/>
</dbReference>
<dbReference type="PROSITE" id="PS50077">
    <property type="entry name" value="HEAT_REPEAT"/>
    <property type="match status" value="1"/>
</dbReference>
<comment type="similarity">
    <text evidence="3">Belongs to the importin beta family. Importin beta-1 subfamily.</text>
</comment>
<feature type="repeat" description="HEAT" evidence="11">
    <location>
        <begin position="322"/>
        <end position="366"/>
    </location>
</feature>
<sequence>MNAGEFLAQTLSPDANVRLNAEKQLENAARTDFAQYMLLLTQELANESSASYIRMAAGLALKNSITAREAARKVEYEQLWQSLPIEVKHQVKIGALQTLASQEHQAGQSAAQLVAAIAAYELTLNQWPDLMVTLVANVGDGQPSSLKQHSLQTIGYISEAVPSEILSTQSNAILTAVVAGARKEEPDVVVRLAALGALYDSLEFVRDNFNNEAERNYIMQVVCEATQSPEAPVQTAAFGCLVKIMHLYYDLMPFYMEKALFALTTQGMYNPNEQVSLQAVEFWSTVCEEEIEVNLEVQEAQELNEEPSRENHEFARAGAADILPVLLELLCKQDEDADEDDWNISMAAATCLQLFAQVVGDLIVNPVLVFVEQNIQSPDWHQREAAVMAFGSVLEGPNVAMLTPLVNQALPVLIHMMKDPVIFVKDTTAWALGQISNFVAEAINPEVHLPELVTALLTGLTDSPRIVANCCWAFMNLVCHFAPEDSHDMSLMTPFYEAIIAALLHVTDQKGNESNSRTSGYETLSTFITFSADTALPIIANVLTVIMSRLEISIQVQNQILDIEERANHDELQSNLCNVITSIIRRFGPDIRSTSDQIMTLLLQTMQTAPKQSVVHEDVLLAVGAMMNSLEEQFEVYVSSFAPYLSIALSNEQEYQLCSVAVGLVGDLARALNTKILPYCNEFMTILVQDLQSSVLDRNVKPAILSCFSDIALAIGAAFETYLEAVMVLLQQASSVQAPPGASFSMIDYVDALRLGIVEAFVGITQAVRTDNRLDLIQPYVHSMFALLHMITKDRERTESLTRAALGLLGDLAESFSGGQLKEYFAADWITELLNSGKTKFCTQQTKDISRWATEQIKRQARF</sequence>
<dbReference type="Pfam" id="PF03810">
    <property type="entry name" value="IBN_N"/>
    <property type="match status" value="1"/>
</dbReference>
<dbReference type="AlphaFoldDB" id="A0AAE9WCN2"/>
<evidence type="ECO:0000256" key="1">
    <source>
        <dbReference type="ARBA" id="ARBA00004259"/>
    </source>
</evidence>
<name>A0AAE9WCN2_9SCHI</name>
<dbReference type="InterPro" id="IPR021133">
    <property type="entry name" value="HEAT_type_2"/>
</dbReference>
<dbReference type="SMART" id="SM00185">
    <property type="entry name" value="ARM"/>
    <property type="match status" value="4"/>
</dbReference>
<keyword evidence="8" id="KW-0539">Nucleus</keyword>
<evidence type="ECO:0000256" key="9">
    <source>
        <dbReference type="ARBA" id="ARBA00079884"/>
    </source>
</evidence>
<dbReference type="Pfam" id="PF13513">
    <property type="entry name" value="HEAT_EZ"/>
    <property type="match status" value="1"/>
</dbReference>
<dbReference type="GO" id="GO:0005635">
    <property type="term" value="C:nuclear envelope"/>
    <property type="evidence" value="ECO:0007669"/>
    <property type="project" value="UniProtKB-SubCell"/>
</dbReference>
<evidence type="ECO:0000256" key="5">
    <source>
        <dbReference type="ARBA" id="ARBA00022490"/>
    </source>
</evidence>
<evidence type="ECO:0000256" key="3">
    <source>
        <dbReference type="ARBA" id="ARBA00010907"/>
    </source>
</evidence>
<reference evidence="13 14" key="1">
    <citation type="journal article" date="2023" name="G3 (Bethesda)">
        <title>A high-quality reference genome for the fission yeast Schizosaccharomyces osmophilus.</title>
        <authorList>
            <person name="Jia G.S."/>
            <person name="Zhang W.C."/>
            <person name="Liang Y."/>
            <person name="Liu X.H."/>
            <person name="Rhind N."/>
            <person name="Pidoux A."/>
            <person name="Brysch-Herzberg M."/>
            <person name="Du L.L."/>
        </authorList>
    </citation>
    <scope>NUCLEOTIDE SEQUENCE [LARGE SCALE GENOMIC DNA]</scope>
    <source>
        <strain evidence="13 14">CBS 15793</strain>
    </source>
</reference>
<dbReference type="InterPro" id="IPR040122">
    <property type="entry name" value="Importin_beta"/>
</dbReference>
<dbReference type="GO" id="GO:0006606">
    <property type="term" value="P:protein import into nucleus"/>
    <property type="evidence" value="ECO:0007669"/>
    <property type="project" value="InterPro"/>
</dbReference>
<evidence type="ECO:0000256" key="8">
    <source>
        <dbReference type="ARBA" id="ARBA00023242"/>
    </source>
</evidence>
<dbReference type="PROSITE" id="PS50166">
    <property type="entry name" value="IMPORTIN_B_NT"/>
    <property type="match status" value="1"/>
</dbReference>
<evidence type="ECO:0000256" key="7">
    <source>
        <dbReference type="ARBA" id="ARBA00022927"/>
    </source>
</evidence>
<evidence type="ECO:0000313" key="14">
    <source>
        <dbReference type="Proteomes" id="UP001212411"/>
    </source>
</evidence>
<dbReference type="InterPro" id="IPR058584">
    <property type="entry name" value="IMB1_TNPO1-like_TPR"/>
</dbReference>
<accession>A0AAE9WCN2</accession>
<organism evidence="13 14">
    <name type="scientific">Schizosaccharomyces osmophilus</name>
    <dbReference type="NCBI Taxonomy" id="2545709"/>
    <lineage>
        <taxon>Eukaryota</taxon>
        <taxon>Fungi</taxon>
        <taxon>Dikarya</taxon>
        <taxon>Ascomycota</taxon>
        <taxon>Taphrinomycotina</taxon>
        <taxon>Schizosaccharomycetes</taxon>
        <taxon>Schizosaccharomycetales</taxon>
        <taxon>Schizosaccharomycetaceae</taxon>
        <taxon>Schizosaccharomyces</taxon>
    </lineage>
</organism>
<dbReference type="Proteomes" id="UP001212411">
    <property type="component" value="Chromosome 2"/>
</dbReference>
<evidence type="ECO:0000259" key="12">
    <source>
        <dbReference type="PROSITE" id="PS50166"/>
    </source>
</evidence>
<dbReference type="GO" id="GO:0005737">
    <property type="term" value="C:cytoplasm"/>
    <property type="evidence" value="ECO:0007669"/>
    <property type="project" value="UniProtKB-SubCell"/>
</dbReference>
<proteinExistence type="inferred from homology"/>
<dbReference type="KEGG" id="som:SOMG_03310"/>
<keyword evidence="14" id="KW-1185">Reference proteome</keyword>
<feature type="domain" description="Importin N-terminal" evidence="12">
    <location>
        <begin position="21"/>
        <end position="101"/>
    </location>
</feature>
<comment type="subcellular location">
    <subcellularLocation>
        <location evidence="2">Cytoplasm</location>
    </subcellularLocation>
    <subcellularLocation>
        <location evidence="1">Nucleus envelope</location>
    </subcellularLocation>
</comment>
<dbReference type="FunFam" id="1.25.10.10:FF:000027">
    <property type="entry name" value="Importin subunit beta-1"/>
    <property type="match status" value="1"/>
</dbReference>
<dbReference type="GO" id="GO:0031267">
    <property type="term" value="F:small GTPase binding"/>
    <property type="evidence" value="ECO:0007669"/>
    <property type="project" value="InterPro"/>
</dbReference>
<keyword evidence="5" id="KW-0963">Cytoplasm</keyword>
<evidence type="ECO:0000256" key="4">
    <source>
        <dbReference type="ARBA" id="ARBA00022448"/>
    </source>
</evidence>
<dbReference type="SMART" id="SM00913">
    <property type="entry name" value="IBN_N"/>
    <property type="match status" value="1"/>
</dbReference>
<dbReference type="Pfam" id="PF25574">
    <property type="entry name" value="TPR_IMB1"/>
    <property type="match status" value="1"/>
</dbReference>
<evidence type="ECO:0000256" key="11">
    <source>
        <dbReference type="PROSITE-ProRule" id="PRU00103"/>
    </source>
</evidence>
<dbReference type="InterPro" id="IPR011989">
    <property type="entry name" value="ARM-like"/>
</dbReference>
<keyword evidence="7" id="KW-0653">Protein transport</keyword>
<dbReference type="SUPFAM" id="SSF48371">
    <property type="entry name" value="ARM repeat"/>
    <property type="match status" value="1"/>
</dbReference>
<evidence type="ECO:0000256" key="10">
    <source>
        <dbReference type="ARBA" id="ARBA00083566"/>
    </source>
</evidence>
<dbReference type="GeneID" id="80876790"/>
<dbReference type="InterPro" id="IPR000225">
    <property type="entry name" value="Armadillo"/>
</dbReference>
<evidence type="ECO:0000313" key="13">
    <source>
        <dbReference type="EMBL" id="WBW73957.1"/>
    </source>
</evidence>
<dbReference type="RefSeq" id="XP_056038200.1">
    <property type="nucleotide sequence ID" value="XM_056182101.1"/>
</dbReference>
<dbReference type="Gene3D" id="1.25.10.10">
    <property type="entry name" value="Leucine-rich Repeat Variant"/>
    <property type="match status" value="1"/>
</dbReference>
<dbReference type="InterPro" id="IPR016024">
    <property type="entry name" value="ARM-type_fold"/>
</dbReference>